<proteinExistence type="predicted"/>
<dbReference type="InParanoid" id="A0A2P6NHY9"/>
<feature type="region of interest" description="Disordered" evidence="1">
    <location>
        <begin position="38"/>
        <end position="58"/>
    </location>
</feature>
<accession>A0A2P6NHY9</accession>
<gene>
    <name evidence="2" type="ORF">PROFUN_09106</name>
</gene>
<evidence type="ECO:0000313" key="3">
    <source>
        <dbReference type="Proteomes" id="UP000241769"/>
    </source>
</evidence>
<dbReference type="AlphaFoldDB" id="A0A2P6NHY9"/>
<name>A0A2P6NHY9_9EUKA</name>
<comment type="caution">
    <text evidence="2">The sequence shown here is derived from an EMBL/GenBank/DDBJ whole genome shotgun (WGS) entry which is preliminary data.</text>
</comment>
<protein>
    <submittedName>
        <fullName evidence="2">Uncharacterized protein</fullName>
    </submittedName>
</protein>
<sequence>MMTFPGPFRSVSPQKTSAVGPMSFTSFHLHSSLLSSIKSSNIHPPNPTTENRAGGCQPVSLERKDNFYGLFRAKAVQGTPVTEEGILSREQPVSLQK</sequence>
<reference evidence="2 3" key="1">
    <citation type="journal article" date="2018" name="Genome Biol. Evol.">
        <title>Multiple Roots of Fruiting Body Formation in Amoebozoa.</title>
        <authorList>
            <person name="Hillmann F."/>
            <person name="Forbes G."/>
            <person name="Novohradska S."/>
            <person name="Ferling I."/>
            <person name="Riege K."/>
            <person name="Groth M."/>
            <person name="Westermann M."/>
            <person name="Marz M."/>
            <person name="Spaller T."/>
            <person name="Winckler T."/>
            <person name="Schaap P."/>
            <person name="Glockner G."/>
        </authorList>
    </citation>
    <scope>NUCLEOTIDE SEQUENCE [LARGE SCALE GENOMIC DNA]</scope>
    <source>
        <strain evidence="2 3">Jena</strain>
    </source>
</reference>
<organism evidence="2 3">
    <name type="scientific">Planoprotostelium fungivorum</name>
    <dbReference type="NCBI Taxonomy" id="1890364"/>
    <lineage>
        <taxon>Eukaryota</taxon>
        <taxon>Amoebozoa</taxon>
        <taxon>Evosea</taxon>
        <taxon>Variosea</taxon>
        <taxon>Cavosteliida</taxon>
        <taxon>Cavosteliaceae</taxon>
        <taxon>Planoprotostelium</taxon>
    </lineage>
</organism>
<evidence type="ECO:0000313" key="2">
    <source>
        <dbReference type="EMBL" id="PRP83557.1"/>
    </source>
</evidence>
<dbReference type="Proteomes" id="UP000241769">
    <property type="component" value="Unassembled WGS sequence"/>
</dbReference>
<evidence type="ECO:0000256" key="1">
    <source>
        <dbReference type="SAM" id="MobiDB-lite"/>
    </source>
</evidence>
<dbReference type="EMBL" id="MDYQ01000080">
    <property type="protein sequence ID" value="PRP83557.1"/>
    <property type="molecule type" value="Genomic_DNA"/>
</dbReference>
<keyword evidence="3" id="KW-1185">Reference proteome</keyword>